<dbReference type="PANTHER" id="PTHR33539:SF1">
    <property type="entry name" value="UPF0764 PROTEIN C16ORF89"/>
    <property type="match status" value="1"/>
</dbReference>
<evidence type="ECO:0000313" key="1">
    <source>
        <dbReference type="EMBL" id="KAJ7305699.1"/>
    </source>
</evidence>
<accession>A0A9Q1AQZ7</accession>
<dbReference type="GO" id="GO:0005829">
    <property type="term" value="C:cytosol"/>
    <property type="evidence" value="ECO:0007669"/>
    <property type="project" value="TreeGrafter"/>
</dbReference>
<evidence type="ECO:0000313" key="2">
    <source>
        <dbReference type="Proteomes" id="UP001142489"/>
    </source>
</evidence>
<protein>
    <submittedName>
        <fullName evidence="1">Uncharacterized protein</fullName>
    </submittedName>
</protein>
<organism evidence="1 2">
    <name type="scientific">Phrynocephalus forsythii</name>
    <dbReference type="NCBI Taxonomy" id="171643"/>
    <lineage>
        <taxon>Eukaryota</taxon>
        <taxon>Metazoa</taxon>
        <taxon>Chordata</taxon>
        <taxon>Craniata</taxon>
        <taxon>Vertebrata</taxon>
        <taxon>Euteleostomi</taxon>
        <taxon>Lepidosauria</taxon>
        <taxon>Squamata</taxon>
        <taxon>Bifurcata</taxon>
        <taxon>Unidentata</taxon>
        <taxon>Episquamata</taxon>
        <taxon>Toxicofera</taxon>
        <taxon>Iguania</taxon>
        <taxon>Acrodonta</taxon>
        <taxon>Agamidae</taxon>
        <taxon>Agaminae</taxon>
        <taxon>Phrynocephalus</taxon>
    </lineage>
</organism>
<dbReference type="Pfam" id="PF15882">
    <property type="entry name" value="DUF4735"/>
    <property type="match status" value="1"/>
</dbReference>
<dbReference type="AlphaFoldDB" id="A0A9Q1AQZ7"/>
<keyword evidence="2" id="KW-1185">Reference proteome</keyword>
<dbReference type="OrthoDB" id="5949187at2759"/>
<dbReference type="GO" id="GO:0016020">
    <property type="term" value="C:membrane"/>
    <property type="evidence" value="ECO:0007669"/>
    <property type="project" value="TreeGrafter"/>
</dbReference>
<dbReference type="EMBL" id="JAPFRF010000021">
    <property type="protein sequence ID" value="KAJ7305699.1"/>
    <property type="molecule type" value="Genomic_DNA"/>
</dbReference>
<dbReference type="PANTHER" id="PTHR33539">
    <property type="entry name" value="UPF0764 PROTEIN C16ORF89"/>
    <property type="match status" value="1"/>
</dbReference>
<gene>
    <name evidence="1" type="ORF">JRQ81_010065</name>
</gene>
<dbReference type="InterPro" id="IPR031751">
    <property type="entry name" value="DUF4735"/>
</dbReference>
<comment type="caution">
    <text evidence="1">The sequence shown here is derived from an EMBL/GenBank/DDBJ whole genome shotgun (WGS) entry which is preliminary data.</text>
</comment>
<reference evidence="1" key="1">
    <citation type="journal article" date="2023" name="DNA Res.">
        <title>Chromosome-level genome assembly of Phrynocephalus forsythii using third-generation DNA sequencing and Hi-C analysis.</title>
        <authorList>
            <person name="Qi Y."/>
            <person name="Zhao W."/>
            <person name="Zhao Y."/>
            <person name="Niu C."/>
            <person name="Cao S."/>
            <person name="Zhang Y."/>
        </authorList>
    </citation>
    <scope>NUCLEOTIDE SEQUENCE</scope>
    <source>
        <tissue evidence="1">Muscle</tissue>
    </source>
</reference>
<dbReference type="Proteomes" id="UP001142489">
    <property type="component" value="Unassembled WGS sequence"/>
</dbReference>
<sequence length="279" mass="31529">MWMLCLDTASYKLTSARPWENGIPSLLGTPREERVAHLEAKVSDLIEKARHAVERNNPHYYKAFAPVLAPDFWKMPRQWQSLNTSVAFVPTSGACLELPESDVCLSAILGTLEDSVGSCLVTEKCRTLETQTHCSDYSLSHQLLYFLFAEMQGCLDPIFLNTGYYKNVFCQLMMQHNLQAERQSHLTSLGDLFTENIVFCGIAGFSEFYKPAWLDFILSWQKPGKGCFWMYESLTPAPKQPVQNPRRVKRTEKILQDGCSSHNTAVAVAAIGGYLYYSS</sequence>
<proteinExistence type="predicted"/>
<name>A0A9Q1AQZ7_9SAUR</name>